<feature type="transmembrane region" description="Helical" evidence="2">
    <location>
        <begin position="57"/>
        <end position="77"/>
    </location>
</feature>
<accession>A0A1Y3AL65</accession>
<evidence type="ECO:0000313" key="4">
    <source>
        <dbReference type="Proteomes" id="UP000194236"/>
    </source>
</evidence>
<evidence type="ECO:0000256" key="2">
    <source>
        <dbReference type="SAM" id="Phobius"/>
    </source>
</evidence>
<evidence type="ECO:0000313" key="3">
    <source>
        <dbReference type="EMBL" id="OTF69201.1"/>
    </source>
</evidence>
<evidence type="ECO:0000256" key="1">
    <source>
        <dbReference type="ARBA" id="ARBA00004141"/>
    </source>
</evidence>
<protein>
    <submittedName>
        <fullName evidence="3">Uncharacterized protein</fullName>
    </submittedName>
</protein>
<organism evidence="3 4">
    <name type="scientific">Euroglyphus maynei</name>
    <name type="common">Mayne's house dust mite</name>
    <dbReference type="NCBI Taxonomy" id="6958"/>
    <lineage>
        <taxon>Eukaryota</taxon>
        <taxon>Metazoa</taxon>
        <taxon>Ecdysozoa</taxon>
        <taxon>Arthropoda</taxon>
        <taxon>Chelicerata</taxon>
        <taxon>Arachnida</taxon>
        <taxon>Acari</taxon>
        <taxon>Acariformes</taxon>
        <taxon>Sarcoptiformes</taxon>
        <taxon>Astigmata</taxon>
        <taxon>Psoroptidia</taxon>
        <taxon>Analgoidea</taxon>
        <taxon>Pyroglyphidae</taxon>
        <taxon>Pyroglyphinae</taxon>
        <taxon>Euroglyphus</taxon>
    </lineage>
</organism>
<reference evidence="3 4" key="1">
    <citation type="submission" date="2017-03" db="EMBL/GenBank/DDBJ databases">
        <title>Genome Survey of Euroglyphus maynei.</title>
        <authorList>
            <person name="Arlian L.G."/>
            <person name="Morgan M.S."/>
            <person name="Rider S.D."/>
        </authorList>
    </citation>
    <scope>NUCLEOTIDE SEQUENCE [LARGE SCALE GENOMIC DNA]</scope>
    <source>
        <strain evidence="3">Arlian Lab</strain>
        <tissue evidence="3">Whole body</tissue>
    </source>
</reference>
<dbReference type="OrthoDB" id="294541at2759"/>
<dbReference type="GO" id="GO:0016020">
    <property type="term" value="C:membrane"/>
    <property type="evidence" value="ECO:0007669"/>
    <property type="project" value="UniProtKB-SubCell"/>
</dbReference>
<keyword evidence="4" id="KW-1185">Reference proteome</keyword>
<dbReference type="AlphaFoldDB" id="A0A1Y3AL65"/>
<feature type="transmembrane region" description="Helical" evidence="2">
    <location>
        <begin position="126"/>
        <end position="144"/>
    </location>
</feature>
<dbReference type="EMBL" id="MUJZ01071723">
    <property type="protein sequence ID" value="OTF69201.1"/>
    <property type="molecule type" value="Genomic_DNA"/>
</dbReference>
<comment type="subcellular location">
    <subcellularLocation>
        <location evidence="1">Membrane</location>
        <topology evidence="1">Multi-pass membrane protein</topology>
    </subcellularLocation>
</comment>
<proteinExistence type="predicted"/>
<gene>
    <name evidence="3" type="ORF">BLA29_002601</name>
</gene>
<keyword evidence="2" id="KW-0812">Transmembrane</keyword>
<comment type="caution">
    <text evidence="3">The sequence shown here is derived from an EMBL/GenBank/DDBJ whole genome shotgun (WGS) entry which is preliminary data.</text>
</comment>
<name>A0A1Y3AL65_EURMA</name>
<dbReference type="PANTHER" id="PTHR16189:SF0">
    <property type="entry name" value="TRANSMEMBRANE PROTEIN 104"/>
    <property type="match status" value="1"/>
</dbReference>
<dbReference type="Proteomes" id="UP000194236">
    <property type="component" value="Unassembled WGS sequence"/>
</dbReference>
<dbReference type="PANTHER" id="PTHR16189">
    <property type="entry name" value="TRANSMEMBRANE PROTEIN 104-RELATED"/>
    <property type="match status" value="1"/>
</dbReference>
<keyword evidence="2" id="KW-1133">Transmembrane helix</keyword>
<sequence length="203" mass="24063">MTRNSFSNSHDDDGDDRRMRTMNVENCLRSIDHIDRRFQIVEKFELGNMTELFLNKYLSKFFFLSIIIYLFGDLLIYNSMMSKSLRDISCQPEFTSQSYCNSTNPDDPEHLNEICWDSVGISRRNAYRIFLLAFIAILGPLTYAKIQKTKIIQILTIILRWLGNNFNFLSLSNNNVDHFFAQSIYSIYKYDWYYDQNIRIETG</sequence>
<keyword evidence="2" id="KW-0472">Membrane</keyword>